<dbReference type="InterPro" id="IPR011992">
    <property type="entry name" value="EF-hand-dom_pair"/>
</dbReference>
<sequence>MKSNNYFLTLVAFFMMVSSVAANQAHDSSCNKGNYPTADGHGQLNKHFKDIDMNGDNSVSFDEFKKVFPSAEQKAFDHLDSDKNSTLSNEEWRQFTEMHKGMGKHHKQKYHTKKLPDPSKFNAHFPDMDSDNNDRVTLEEFKAAFPEASEHEDVFNAIDLDGKGDLDHDEWHEFKAAHGSKHID</sequence>
<dbReference type="Proteomes" id="UP000248798">
    <property type="component" value="Unassembled WGS sequence"/>
</dbReference>
<keyword evidence="6" id="KW-1185">Reference proteome</keyword>
<reference evidence="4 5" key="1">
    <citation type="submission" date="2018-06" db="EMBL/GenBank/DDBJ databases">
        <title>Complete Genome Sequence of Desulfobacter hydrogenophilus (DSM3380).</title>
        <authorList>
            <person name="Marietou A."/>
            <person name="Schreiber L."/>
            <person name="Marshall I."/>
            <person name="Jorgensen B."/>
        </authorList>
    </citation>
    <scope>NUCLEOTIDE SEQUENCE [LARGE SCALE GENOMIC DNA]</scope>
    <source>
        <strain evidence="4 5">DSM 3380</strain>
    </source>
</reference>
<feature type="signal peptide" evidence="1">
    <location>
        <begin position="1"/>
        <end position="21"/>
    </location>
</feature>
<reference evidence="3 6" key="2">
    <citation type="submission" date="2019-02" db="EMBL/GenBank/DDBJ databases">
        <title>Complete genome sequence of Desulfobacter hydrogenophilus AcRS1.</title>
        <authorList>
            <person name="Marietou A."/>
            <person name="Lund M.B."/>
            <person name="Marshall I.P.G."/>
            <person name="Schreiber L."/>
            <person name="Jorgensen B."/>
        </authorList>
    </citation>
    <scope>NUCLEOTIDE SEQUENCE [LARGE SCALE GENOMIC DNA]</scope>
    <source>
        <strain evidence="3 6">AcRS1</strain>
    </source>
</reference>
<organism evidence="4 5">
    <name type="scientific">Desulfobacter hydrogenophilus</name>
    <dbReference type="NCBI Taxonomy" id="2291"/>
    <lineage>
        <taxon>Bacteria</taxon>
        <taxon>Pseudomonadati</taxon>
        <taxon>Thermodesulfobacteriota</taxon>
        <taxon>Desulfobacteria</taxon>
        <taxon>Desulfobacterales</taxon>
        <taxon>Desulfobacteraceae</taxon>
        <taxon>Desulfobacter</taxon>
    </lineage>
</organism>
<feature type="domain" description="EF-hand" evidence="2">
    <location>
        <begin position="146"/>
        <end position="181"/>
    </location>
</feature>
<dbReference type="Pfam" id="PF13499">
    <property type="entry name" value="EF-hand_7"/>
    <property type="match status" value="1"/>
</dbReference>
<dbReference type="Gene3D" id="1.10.238.10">
    <property type="entry name" value="EF-hand"/>
    <property type="match status" value="2"/>
</dbReference>
<dbReference type="AlphaFoldDB" id="A0A328FEV5"/>
<dbReference type="Proteomes" id="UP000293902">
    <property type="component" value="Chromosome"/>
</dbReference>
<dbReference type="InterPro" id="IPR018247">
    <property type="entry name" value="EF_Hand_1_Ca_BS"/>
</dbReference>
<evidence type="ECO:0000259" key="2">
    <source>
        <dbReference type="PROSITE" id="PS50222"/>
    </source>
</evidence>
<protein>
    <recommendedName>
        <fullName evidence="2">EF-hand domain-containing protein</fullName>
    </recommendedName>
</protein>
<dbReference type="PROSITE" id="PS00018">
    <property type="entry name" value="EF_HAND_1"/>
    <property type="match status" value="1"/>
</dbReference>
<dbReference type="OrthoDB" id="5460649at2"/>
<evidence type="ECO:0000313" key="5">
    <source>
        <dbReference type="Proteomes" id="UP000248798"/>
    </source>
</evidence>
<dbReference type="SUPFAM" id="SSF47473">
    <property type="entry name" value="EF-hand"/>
    <property type="match status" value="1"/>
</dbReference>
<dbReference type="GO" id="GO:0005509">
    <property type="term" value="F:calcium ion binding"/>
    <property type="evidence" value="ECO:0007669"/>
    <property type="project" value="InterPro"/>
</dbReference>
<dbReference type="RefSeq" id="WP_111955683.1">
    <property type="nucleotide sequence ID" value="NZ_CP036313.1"/>
</dbReference>
<dbReference type="InterPro" id="IPR002048">
    <property type="entry name" value="EF_hand_dom"/>
</dbReference>
<keyword evidence="1" id="KW-0732">Signal</keyword>
<accession>A0A328FEV5</accession>
<evidence type="ECO:0000313" key="3">
    <source>
        <dbReference type="EMBL" id="QBH13247.1"/>
    </source>
</evidence>
<evidence type="ECO:0000313" key="4">
    <source>
        <dbReference type="EMBL" id="RAM02330.1"/>
    </source>
</evidence>
<dbReference type="EMBL" id="QLNI01000015">
    <property type="protein sequence ID" value="RAM02330.1"/>
    <property type="molecule type" value="Genomic_DNA"/>
</dbReference>
<evidence type="ECO:0000313" key="6">
    <source>
        <dbReference type="Proteomes" id="UP000293902"/>
    </source>
</evidence>
<dbReference type="SMART" id="SM00054">
    <property type="entry name" value="EFh"/>
    <property type="match status" value="4"/>
</dbReference>
<feature type="domain" description="EF-hand" evidence="2">
    <location>
        <begin position="39"/>
        <end position="74"/>
    </location>
</feature>
<dbReference type="PROSITE" id="PS50222">
    <property type="entry name" value="EF_HAND_2"/>
    <property type="match status" value="2"/>
</dbReference>
<proteinExistence type="predicted"/>
<dbReference type="EMBL" id="CP036313">
    <property type="protein sequence ID" value="QBH13247.1"/>
    <property type="molecule type" value="Genomic_DNA"/>
</dbReference>
<dbReference type="Pfam" id="PF13202">
    <property type="entry name" value="EF-hand_5"/>
    <property type="match status" value="2"/>
</dbReference>
<evidence type="ECO:0000256" key="1">
    <source>
        <dbReference type="SAM" id="SignalP"/>
    </source>
</evidence>
<gene>
    <name evidence="4" type="ORF">DO021_08560</name>
    <name evidence="3" type="ORF">EYB58_10135</name>
</gene>
<name>A0A328FEV5_9BACT</name>
<feature type="chain" id="PRO_5030062956" description="EF-hand domain-containing protein" evidence="1">
    <location>
        <begin position="22"/>
        <end position="184"/>
    </location>
</feature>